<dbReference type="EMBL" id="CM056741">
    <property type="protein sequence ID" value="KAJ8683601.1"/>
    <property type="molecule type" value="Genomic_DNA"/>
</dbReference>
<dbReference type="Proteomes" id="UP001239111">
    <property type="component" value="Chromosome 1"/>
</dbReference>
<protein>
    <submittedName>
        <fullName evidence="1">Uncharacterized protein</fullName>
    </submittedName>
</protein>
<comment type="caution">
    <text evidence="1">The sequence shown here is derived from an EMBL/GenBank/DDBJ whole genome shotgun (WGS) entry which is preliminary data.</text>
</comment>
<keyword evidence="2" id="KW-1185">Reference proteome</keyword>
<evidence type="ECO:0000313" key="2">
    <source>
        <dbReference type="Proteomes" id="UP001239111"/>
    </source>
</evidence>
<sequence length="376" mass="41064">MSERDSTAEGSGGEEANGEEINVDDSDSRASQGYPDLHNCSDSSAQPSPQPTPLTSSTPRETTQSHPPSARSHPFSISRLLGASRTKSPIPHESHNHWEGRRSWGHDDKSSERDDDEASSSGRPNTLQNTADLLAPFRLFPGASGLVYSNGVIRVPAHRPGAGVGSQSLLPPWASAALEQQQAQQREHQQQAAAAGLHTARFLANLAAHPLQAHPHLKDRLAVAGAFPRRIGHPYQNRTPPKRKKPRTSFTRLQIAELEKRFLKQKYLASAERAALAKSLKMTDAQVKTWFQNRRTKWRRQTAEEREAERHAANRLMLSLQAEALGKVGYPPQVAGHNPGSVPSLENQSAGPNLSHAVSQWASPYGPAQTLAEPIC</sequence>
<reference evidence="1" key="1">
    <citation type="submission" date="2023-04" db="EMBL/GenBank/DDBJ databases">
        <title>A chromosome-level genome assembly of the parasitoid wasp Eretmocerus hayati.</title>
        <authorList>
            <person name="Zhong Y."/>
            <person name="Liu S."/>
            <person name="Liu Y."/>
        </authorList>
    </citation>
    <scope>NUCLEOTIDE SEQUENCE</scope>
    <source>
        <strain evidence="1">ZJU_SS_LIU_2023</strain>
    </source>
</reference>
<organism evidence="1 2">
    <name type="scientific">Eretmocerus hayati</name>
    <dbReference type="NCBI Taxonomy" id="131215"/>
    <lineage>
        <taxon>Eukaryota</taxon>
        <taxon>Metazoa</taxon>
        <taxon>Ecdysozoa</taxon>
        <taxon>Arthropoda</taxon>
        <taxon>Hexapoda</taxon>
        <taxon>Insecta</taxon>
        <taxon>Pterygota</taxon>
        <taxon>Neoptera</taxon>
        <taxon>Endopterygota</taxon>
        <taxon>Hymenoptera</taxon>
        <taxon>Apocrita</taxon>
        <taxon>Proctotrupomorpha</taxon>
        <taxon>Chalcidoidea</taxon>
        <taxon>Aphelinidae</taxon>
        <taxon>Aphelininae</taxon>
        <taxon>Eretmocerus</taxon>
    </lineage>
</organism>
<gene>
    <name evidence="1" type="ORF">QAD02_019393</name>
</gene>
<evidence type="ECO:0000313" key="1">
    <source>
        <dbReference type="EMBL" id="KAJ8683601.1"/>
    </source>
</evidence>
<name>A0ACC2PJH5_9HYME</name>
<accession>A0ACC2PJH5</accession>
<proteinExistence type="predicted"/>